<name>A0A248UHE4_9HYPH</name>
<protein>
    <recommendedName>
        <fullName evidence="3">DUF2867 domain-containing protein</fullName>
    </recommendedName>
</protein>
<dbReference type="Proteomes" id="UP000215256">
    <property type="component" value="Chromosome 1"/>
</dbReference>
<accession>A0A248UHE4</accession>
<evidence type="ECO:0000313" key="2">
    <source>
        <dbReference type="Proteomes" id="UP000215256"/>
    </source>
</evidence>
<sequence length="206" mass="23401">MQLIDKYLPNYRFNEIHGCDVNASPEVVLQAAIAYRPETDLFFRSMIGLRELPMRAIARLRGRESSVAQPFGLHEFTLLEHEPGQAVVYGLIGQFWKANFGLFKIESVEAYLAFRTPGVAKLALTFTVTERGEKARLVTETRVFCPDRASHLRFLPYWYLIRPISGLIRNRILGSIKKASGLNLTFESQLTHTLLQTSNSKNPLDS</sequence>
<proteinExistence type="predicted"/>
<gene>
    <name evidence="1" type="ORF">CES85_0529</name>
</gene>
<dbReference type="RefSeq" id="WP_235901697.1">
    <property type="nucleotide sequence ID" value="NZ_CP022604.1"/>
</dbReference>
<evidence type="ECO:0008006" key="3">
    <source>
        <dbReference type="Google" id="ProtNLM"/>
    </source>
</evidence>
<evidence type="ECO:0000313" key="1">
    <source>
        <dbReference type="EMBL" id="ASV85950.1"/>
    </source>
</evidence>
<dbReference type="AlphaFoldDB" id="A0A248UHE4"/>
<dbReference type="EMBL" id="CP022604">
    <property type="protein sequence ID" value="ASV85950.1"/>
    <property type="molecule type" value="Genomic_DNA"/>
</dbReference>
<organism evidence="1 2">
    <name type="scientific">Ochrobactrum quorumnocens</name>
    <dbReference type="NCBI Taxonomy" id="271865"/>
    <lineage>
        <taxon>Bacteria</taxon>
        <taxon>Pseudomonadati</taxon>
        <taxon>Pseudomonadota</taxon>
        <taxon>Alphaproteobacteria</taxon>
        <taxon>Hyphomicrobiales</taxon>
        <taxon>Brucellaceae</taxon>
        <taxon>Brucella/Ochrobactrum group</taxon>
        <taxon>Ochrobactrum</taxon>
    </lineage>
</organism>
<dbReference type="KEGG" id="och:CES85_0529"/>
<reference evidence="1 2" key="1">
    <citation type="submission" date="2017-07" db="EMBL/GenBank/DDBJ databases">
        <title>Phylogenetic study on the rhizospheric bacterium Ochrobactrum sp. A44.</title>
        <authorList>
            <person name="Krzyzanowska D.M."/>
            <person name="Ossowicki A."/>
            <person name="Rajewska M."/>
            <person name="Maciag T."/>
            <person name="Kaczynski Z."/>
            <person name="Czerwicka M."/>
            <person name="Jafra S."/>
        </authorList>
    </citation>
    <scope>NUCLEOTIDE SEQUENCE [LARGE SCALE GENOMIC DNA]</scope>
    <source>
        <strain evidence="1 2">A44</strain>
    </source>
</reference>